<dbReference type="Gene3D" id="3.40.50.720">
    <property type="entry name" value="NAD(P)-binding Rossmann-like Domain"/>
    <property type="match status" value="1"/>
</dbReference>
<gene>
    <name evidence="2" type="ORF">RIMI_LOCUS15246691</name>
</gene>
<proteinExistence type="predicted"/>
<keyword evidence="3" id="KW-1185">Reference proteome</keyword>
<comment type="caution">
    <text evidence="2">The sequence shown here is derived from an EMBL/GenBank/DDBJ whole genome shotgun (WGS) entry which is preliminary data.</text>
</comment>
<name>A0ABN9M1J1_9NEOB</name>
<feature type="compositionally biased region" description="Polar residues" evidence="1">
    <location>
        <begin position="84"/>
        <end position="94"/>
    </location>
</feature>
<dbReference type="EMBL" id="CAUEEQ010040693">
    <property type="protein sequence ID" value="CAJ0955782.1"/>
    <property type="molecule type" value="Genomic_DNA"/>
</dbReference>
<protein>
    <submittedName>
        <fullName evidence="2">Uncharacterized protein</fullName>
    </submittedName>
</protein>
<organism evidence="2 3">
    <name type="scientific">Ranitomeya imitator</name>
    <name type="common">mimic poison frog</name>
    <dbReference type="NCBI Taxonomy" id="111125"/>
    <lineage>
        <taxon>Eukaryota</taxon>
        <taxon>Metazoa</taxon>
        <taxon>Chordata</taxon>
        <taxon>Craniata</taxon>
        <taxon>Vertebrata</taxon>
        <taxon>Euteleostomi</taxon>
        <taxon>Amphibia</taxon>
        <taxon>Batrachia</taxon>
        <taxon>Anura</taxon>
        <taxon>Neobatrachia</taxon>
        <taxon>Hyloidea</taxon>
        <taxon>Dendrobatidae</taxon>
        <taxon>Dendrobatinae</taxon>
        <taxon>Ranitomeya</taxon>
    </lineage>
</organism>
<feature type="compositionally biased region" description="Basic residues" evidence="1">
    <location>
        <begin position="49"/>
        <end position="59"/>
    </location>
</feature>
<reference evidence="2" key="1">
    <citation type="submission" date="2023-07" db="EMBL/GenBank/DDBJ databases">
        <authorList>
            <person name="Stuckert A."/>
        </authorList>
    </citation>
    <scope>NUCLEOTIDE SEQUENCE</scope>
</reference>
<evidence type="ECO:0000313" key="2">
    <source>
        <dbReference type="EMBL" id="CAJ0955782.1"/>
    </source>
</evidence>
<accession>A0ABN9M1J1</accession>
<dbReference type="SUPFAM" id="SSF69572">
    <property type="entry name" value="Activating enzymes of the ubiquitin-like proteins"/>
    <property type="match status" value="1"/>
</dbReference>
<feature type="region of interest" description="Disordered" evidence="1">
    <location>
        <begin position="1"/>
        <end position="102"/>
    </location>
</feature>
<evidence type="ECO:0000313" key="3">
    <source>
        <dbReference type="Proteomes" id="UP001176940"/>
    </source>
</evidence>
<sequence>MSGSPGRCTRRSGSKDAVREGPFVTSRSCDRDVTAGPGRTATLTGRPRAAPRRSGHQRAHQGLSNRDMGSDLNSSKSCIEKSNGAPSLPSSAMRPNSGLPPHMGYRRTQDKLYNDFCGPISPVTLGRNCAFLRFVQCRSLAEEYGMDTAKKDDIVSFMENPDNEIVFYLMLRAVDRFHKQHGRYPGVYNYQVEGDFGKLKTCLNGFLQEYGLSLSVKDEYIQEFCRYGAAEPHTIASFLGGAAAQEAIKIITKQFVIFNNTFLYNAMLQTSATFQL</sequence>
<dbReference type="InterPro" id="IPR035985">
    <property type="entry name" value="Ubiquitin-activating_enz"/>
</dbReference>
<dbReference type="Proteomes" id="UP001176940">
    <property type="component" value="Unassembled WGS sequence"/>
</dbReference>
<evidence type="ECO:0000256" key="1">
    <source>
        <dbReference type="SAM" id="MobiDB-lite"/>
    </source>
</evidence>